<organism evidence="1">
    <name type="scientific">Kwoniella dejecticola CBS 10117</name>
    <dbReference type="NCBI Taxonomy" id="1296121"/>
    <lineage>
        <taxon>Eukaryota</taxon>
        <taxon>Fungi</taxon>
        <taxon>Dikarya</taxon>
        <taxon>Basidiomycota</taxon>
        <taxon>Agaricomycotina</taxon>
        <taxon>Tremellomycetes</taxon>
        <taxon>Tremellales</taxon>
        <taxon>Cryptococcaceae</taxon>
        <taxon>Kwoniella</taxon>
    </lineage>
</organism>
<reference evidence="1" key="1">
    <citation type="submission" date="2013-07" db="EMBL/GenBank/DDBJ databases">
        <title>The Genome Sequence of Cryptococcus dejecticola CBS10117.</title>
        <authorList>
            <consortium name="The Broad Institute Genome Sequencing Platform"/>
            <person name="Cuomo C."/>
            <person name="Litvintseva A."/>
            <person name="Chen Y."/>
            <person name="Heitman J."/>
            <person name="Sun S."/>
            <person name="Springer D."/>
            <person name="Dromer F."/>
            <person name="Young S.K."/>
            <person name="Zeng Q."/>
            <person name="Gargeya S."/>
            <person name="Fitzgerald M."/>
            <person name="Abouelleil A."/>
            <person name="Alvarado L."/>
            <person name="Berlin A.M."/>
            <person name="Chapman S.B."/>
            <person name="Dewar J."/>
            <person name="Goldberg J."/>
            <person name="Griggs A."/>
            <person name="Gujja S."/>
            <person name="Hansen M."/>
            <person name="Howarth C."/>
            <person name="Imamovic A."/>
            <person name="Larimer J."/>
            <person name="McCowan C."/>
            <person name="Murphy C."/>
            <person name="Pearson M."/>
            <person name="Priest M."/>
            <person name="Roberts A."/>
            <person name="Saif S."/>
            <person name="Shea T."/>
            <person name="Sykes S."/>
            <person name="Wortman J."/>
            <person name="Nusbaum C."/>
            <person name="Birren B."/>
        </authorList>
    </citation>
    <scope>NUCLEOTIDE SEQUENCE [LARGE SCALE GENOMIC DNA]</scope>
    <source>
        <strain evidence="1">CBS 10117</strain>
    </source>
</reference>
<gene>
    <name evidence="1" type="ORF">I303_08144</name>
</gene>
<protein>
    <submittedName>
        <fullName evidence="1">Uncharacterized protein</fullName>
    </submittedName>
</protein>
<accession>A0A1A5ZU89</accession>
<sequence length="62" mass="7011">MYARMRPDDKPIETLCGLFIWMVNTANPLRTNGRTTSKSFRARTPSGNGAITRTWMTSLFDG</sequence>
<name>A0A1A5ZU89_9TREE</name>
<dbReference type="VEuPathDB" id="FungiDB:I303_08144"/>
<proteinExistence type="predicted"/>
<evidence type="ECO:0000313" key="1">
    <source>
        <dbReference type="EMBL" id="OBR81374.1"/>
    </source>
</evidence>
<dbReference type="EMBL" id="KI894037">
    <property type="protein sequence ID" value="OBR81374.1"/>
    <property type="molecule type" value="Genomic_DNA"/>
</dbReference>
<dbReference type="AlphaFoldDB" id="A0A1A5ZU89"/>